<keyword evidence="1" id="KW-0614">Plasmid</keyword>
<accession>A0AB33K3D8</accession>
<sequence>MTASPSPAVGPTDLGRIVFKLMHAGKLHEVEPLIAAHRDLVLTEAAELVAADTAHITYGSATEYANRHRAVLLAARTGGQP</sequence>
<geneLocation type="plasmid" evidence="1">
    <name>pCMC57_01</name>
</geneLocation>
<dbReference type="RefSeq" id="WP_407992348.1">
    <property type="nucleotide sequence ID" value="NZ_AP035882.1"/>
</dbReference>
<dbReference type="EMBL" id="AP035882">
    <property type="protein sequence ID" value="BFP50112.1"/>
    <property type="molecule type" value="Genomic_DNA"/>
</dbReference>
<gene>
    <name evidence="1" type="ORF">KCMC57_64800</name>
</gene>
<organism evidence="1">
    <name type="scientific">Kitasatospora sp. CMC57</name>
    <dbReference type="NCBI Taxonomy" id="3231513"/>
    <lineage>
        <taxon>Bacteria</taxon>
        <taxon>Bacillati</taxon>
        <taxon>Actinomycetota</taxon>
        <taxon>Actinomycetes</taxon>
        <taxon>Kitasatosporales</taxon>
        <taxon>Streptomycetaceae</taxon>
        <taxon>Kitasatospora</taxon>
    </lineage>
</organism>
<evidence type="ECO:0000313" key="1">
    <source>
        <dbReference type="EMBL" id="BFP50112.1"/>
    </source>
</evidence>
<protein>
    <submittedName>
        <fullName evidence="1">Uncharacterized protein</fullName>
    </submittedName>
</protein>
<dbReference type="KEGG" id="kic:KCMC57_64800"/>
<proteinExistence type="predicted"/>
<dbReference type="AlphaFoldDB" id="A0AB33K3D8"/>
<name>A0AB33K3D8_9ACTN</name>
<reference evidence="1" key="1">
    <citation type="submission" date="2024-07" db="EMBL/GenBank/DDBJ databases">
        <title>Complete genome sequences of cellulolytic bacteria, Kitasatospora sp. CMC57 and Streptomyces sp. CMC78, isolated from Japanese agricultural soil.</title>
        <authorList>
            <person name="Hashimoto T."/>
            <person name="Ito M."/>
            <person name="Iwamoto M."/>
            <person name="Fukahori D."/>
            <person name="Shoda T."/>
            <person name="Sakoda M."/>
            <person name="Morohoshi T."/>
            <person name="Mitsuboshi M."/>
            <person name="Nishizawa T."/>
        </authorList>
    </citation>
    <scope>NUCLEOTIDE SEQUENCE</scope>
    <source>
        <strain evidence="1">CMC57</strain>
        <plasmid evidence="1">pCMC57_01</plasmid>
    </source>
</reference>